<dbReference type="PANTHER" id="PTHR14002:SF43">
    <property type="entry name" value="DELTA-LIKE PROTEIN"/>
    <property type="match status" value="1"/>
</dbReference>
<dbReference type="InterPro" id="IPR055355">
    <property type="entry name" value="ZP-C"/>
</dbReference>
<evidence type="ECO:0000256" key="4">
    <source>
        <dbReference type="SAM" id="Phobius"/>
    </source>
</evidence>
<proteinExistence type="predicted"/>
<dbReference type="Gene3D" id="2.60.40.3210">
    <property type="entry name" value="Zona pellucida, ZP-N domain"/>
    <property type="match status" value="1"/>
</dbReference>
<dbReference type="Proteomes" id="UP000515135">
    <property type="component" value="Unplaced"/>
</dbReference>
<dbReference type="InterPro" id="IPR018378">
    <property type="entry name" value="C-type_lectin_CS"/>
</dbReference>
<dbReference type="SUPFAM" id="SSF56436">
    <property type="entry name" value="C-type lectin-like"/>
    <property type="match status" value="1"/>
</dbReference>
<dbReference type="InterPro" id="IPR048290">
    <property type="entry name" value="ZP_chr"/>
</dbReference>
<dbReference type="KEGG" id="bbel:109487763"/>
<feature type="domain" description="C-type lectin" evidence="5">
    <location>
        <begin position="1"/>
        <end position="118"/>
    </location>
</feature>
<dbReference type="OrthoDB" id="5959240at2759"/>
<evidence type="ECO:0000256" key="3">
    <source>
        <dbReference type="ARBA" id="ARBA00023180"/>
    </source>
</evidence>
<dbReference type="Pfam" id="PF23344">
    <property type="entry name" value="ZP-N"/>
    <property type="match status" value="1"/>
</dbReference>
<evidence type="ECO:0000259" key="5">
    <source>
        <dbReference type="PROSITE" id="PS50041"/>
    </source>
</evidence>
<dbReference type="SMART" id="SM00241">
    <property type="entry name" value="ZP"/>
    <property type="match status" value="1"/>
</dbReference>
<keyword evidence="4" id="KW-1133">Transmembrane helix</keyword>
<dbReference type="PRINTS" id="PR00023">
    <property type="entry name" value="ZPELLUCIDA"/>
</dbReference>
<dbReference type="InterPro" id="IPR001304">
    <property type="entry name" value="C-type_lectin-like"/>
</dbReference>
<dbReference type="Gene3D" id="2.60.40.4100">
    <property type="entry name" value="Zona pellucida, ZP-C domain"/>
    <property type="match status" value="1"/>
</dbReference>
<keyword evidence="4" id="KW-0472">Membrane</keyword>
<dbReference type="Pfam" id="PF00059">
    <property type="entry name" value="Lectin_C"/>
    <property type="match status" value="1"/>
</dbReference>
<dbReference type="PROSITE" id="PS51034">
    <property type="entry name" value="ZP_2"/>
    <property type="match status" value="1"/>
</dbReference>
<evidence type="ECO:0000256" key="1">
    <source>
        <dbReference type="ARBA" id="ARBA00022729"/>
    </source>
</evidence>
<accession>A0A6P5A2A5</accession>
<dbReference type="PROSITE" id="PS00615">
    <property type="entry name" value="C_TYPE_LECTIN_1"/>
    <property type="match status" value="1"/>
</dbReference>
<keyword evidence="7" id="KW-1185">Reference proteome</keyword>
<name>A0A6P5A2A5_BRABE</name>
<dbReference type="InterPro" id="IPR016187">
    <property type="entry name" value="CTDL_fold"/>
</dbReference>
<gene>
    <name evidence="8" type="primary">LOC109487763</name>
</gene>
<sequence length="476" mass="53667">MRFSAKGGRKSYQAAGQTCRDEGARLVVIKSAELDTFIDNRIKTTYAAETWIGLDDLTAPASQYRWSDGSVLGSGDFNDWSPGQPDTIYREKCVEIRPQFSYHWNNHHCNLPKNYICEIQLPPTPPADISASTTCTNEYMELSIPEDQLTDIDLNNLHWEPDRNCGATTNGTHYIFRTQLYGCGTQVKFGPRYVEFVNTINILGIHFNTGVITRDSDISITSKCNYERQEWVDSTFLPIPGGLNFTEEGFGQLEVRLSMFPTRQYLRQYRADQYPIHLRLRQHVYMQLEVQGHGQKLSVLALNCKATMSPSPNDSLQYQLIRDGCASDPTLKTYDVDDPGKERFGFEAFRFIREVRTVYVHCEVMVCDAADSGSRCAQGCVKRGKRAAGHADIRGRHMIYQGPIILDDDKEDALHMENGRQTTGPGPRSGLWTTMAAGGVLMALALLVIGAATILKRSRRDKWTYQGLPNMEEDGE</sequence>
<keyword evidence="3" id="KW-0325">Glycoprotein</keyword>
<dbReference type="SMART" id="SM00034">
    <property type="entry name" value="CLECT"/>
    <property type="match status" value="1"/>
</dbReference>
<evidence type="ECO:0000313" key="8">
    <source>
        <dbReference type="RefSeq" id="XP_019647420.1"/>
    </source>
</evidence>
<dbReference type="CDD" id="cd00037">
    <property type="entry name" value="CLECT"/>
    <property type="match status" value="1"/>
</dbReference>
<dbReference type="RefSeq" id="XP_019647420.1">
    <property type="nucleotide sequence ID" value="XM_019791861.1"/>
</dbReference>
<dbReference type="GeneID" id="109487763"/>
<evidence type="ECO:0000313" key="7">
    <source>
        <dbReference type="Proteomes" id="UP000515135"/>
    </source>
</evidence>
<evidence type="ECO:0000259" key="6">
    <source>
        <dbReference type="PROSITE" id="PS51034"/>
    </source>
</evidence>
<dbReference type="InterPro" id="IPR042235">
    <property type="entry name" value="ZP-C_dom"/>
</dbReference>
<feature type="transmembrane region" description="Helical" evidence="4">
    <location>
        <begin position="430"/>
        <end position="455"/>
    </location>
</feature>
<keyword evidence="4" id="KW-0812">Transmembrane</keyword>
<dbReference type="AlphaFoldDB" id="A0A6P5A2A5"/>
<evidence type="ECO:0000256" key="2">
    <source>
        <dbReference type="ARBA" id="ARBA00023157"/>
    </source>
</evidence>
<dbReference type="PANTHER" id="PTHR14002">
    <property type="entry name" value="ENDOGLIN/TGF-BETA RECEPTOR TYPE III"/>
    <property type="match status" value="1"/>
</dbReference>
<dbReference type="Gene3D" id="3.10.100.10">
    <property type="entry name" value="Mannose-Binding Protein A, subunit A"/>
    <property type="match status" value="1"/>
</dbReference>
<dbReference type="InterPro" id="IPR016186">
    <property type="entry name" value="C-type_lectin-like/link_sf"/>
</dbReference>
<feature type="domain" description="ZP" evidence="6">
    <location>
        <begin position="134"/>
        <end position="383"/>
    </location>
</feature>
<dbReference type="InterPro" id="IPR055356">
    <property type="entry name" value="ZP-N"/>
</dbReference>
<keyword evidence="2" id="KW-1015">Disulfide bond</keyword>
<dbReference type="PROSITE" id="PS50041">
    <property type="entry name" value="C_TYPE_LECTIN_2"/>
    <property type="match status" value="1"/>
</dbReference>
<dbReference type="InterPro" id="IPR001507">
    <property type="entry name" value="ZP_dom"/>
</dbReference>
<protein>
    <submittedName>
        <fullName evidence="8">Deleted in malignant brain tumors 1 protein-like</fullName>
    </submittedName>
</protein>
<dbReference type="Pfam" id="PF00100">
    <property type="entry name" value="Zona_pellucida"/>
    <property type="match status" value="1"/>
</dbReference>
<reference evidence="8" key="1">
    <citation type="submission" date="2025-08" db="UniProtKB">
        <authorList>
            <consortium name="RefSeq"/>
        </authorList>
    </citation>
    <scope>IDENTIFICATION</scope>
    <source>
        <tissue evidence="8">Gonad</tissue>
    </source>
</reference>
<keyword evidence="1" id="KW-0732">Signal</keyword>
<dbReference type="FunFam" id="2.60.40.3210:FF:000016">
    <property type="entry name" value="Uncharacterized protein"/>
    <property type="match status" value="1"/>
</dbReference>
<organism evidence="7 8">
    <name type="scientific">Branchiostoma belcheri</name>
    <name type="common">Amphioxus</name>
    <dbReference type="NCBI Taxonomy" id="7741"/>
    <lineage>
        <taxon>Eukaryota</taxon>
        <taxon>Metazoa</taxon>
        <taxon>Chordata</taxon>
        <taxon>Cephalochordata</taxon>
        <taxon>Leptocardii</taxon>
        <taxon>Amphioxiformes</taxon>
        <taxon>Branchiostomatidae</taxon>
        <taxon>Branchiostoma</taxon>
    </lineage>
</organism>